<dbReference type="InterPro" id="IPR008030">
    <property type="entry name" value="NmrA-like"/>
</dbReference>
<comment type="similarity">
    <text evidence="1">Belongs to the NmrA-type oxidoreductase family.</text>
</comment>
<keyword evidence="2" id="KW-0521">NADP</keyword>
<dbReference type="Proteomes" id="UP000826661">
    <property type="component" value="Chromosome VI"/>
</dbReference>
<evidence type="ECO:0000313" key="5">
    <source>
        <dbReference type="Proteomes" id="UP000826661"/>
    </source>
</evidence>
<dbReference type="Gene3D" id="3.40.50.720">
    <property type="entry name" value="NAD(P)-binding Rossmann-like Domain"/>
    <property type="match status" value="1"/>
</dbReference>
<evidence type="ECO:0000313" key="4">
    <source>
        <dbReference type="EMBL" id="QYT04671.1"/>
    </source>
</evidence>
<dbReference type="PANTHER" id="PTHR42748">
    <property type="entry name" value="NITROGEN METABOLITE REPRESSION PROTEIN NMRA FAMILY MEMBER"/>
    <property type="match status" value="1"/>
</dbReference>
<dbReference type="InterPro" id="IPR036291">
    <property type="entry name" value="NAD(P)-bd_dom_sf"/>
</dbReference>
<dbReference type="PANTHER" id="PTHR42748:SF7">
    <property type="entry name" value="NMRA LIKE REDOX SENSOR 1-RELATED"/>
    <property type="match status" value="1"/>
</dbReference>
<dbReference type="SUPFAM" id="SSF51735">
    <property type="entry name" value="NAD(P)-binding Rossmann-fold domains"/>
    <property type="match status" value="1"/>
</dbReference>
<name>A0A8G0PJE6_9HYPO</name>
<reference evidence="4 5" key="1">
    <citation type="journal article" date="2021" name="BMC Genomics">
        <title>Telomere-to-telomere genome assembly of asparaginase-producing Trichoderma simmonsii.</title>
        <authorList>
            <person name="Chung D."/>
            <person name="Kwon Y.M."/>
            <person name="Yang Y."/>
        </authorList>
    </citation>
    <scope>NUCLEOTIDE SEQUENCE [LARGE SCALE GENOMIC DNA]</scope>
    <source>
        <strain evidence="4 5">GH-Sj1</strain>
    </source>
</reference>
<dbReference type="AlphaFoldDB" id="A0A8G0PJE6"/>
<dbReference type="InterPro" id="IPR051164">
    <property type="entry name" value="NmrA-like_oxidored"/>
</dbReference>
<evidence type="ECO:0000256" key="2">
    <source>
        <dbReference type="ARBA" id="ARBA00022857"/>
    </source>
</evidence>
<accession>A0A8G0PJE6</accession>
<organism evidence="4 5">
    <name type="scientific">Trichoderma simmonsii</name>
    <dbReference type="NCBI Taxonomy" id="1491479"/>
    <lineage>
        <taxon>Eukaryota</taxon>
        <taxon>Fungi</taxon>
        <taxon>Dikarya</taxon>
        <taxon>Ascomycota</taxon>
        <taxon>Pezizomycotina</taxon>
        <taxon>Sordariomycetes</taxon>
        <taxon>Hypocreomycetidae</taxon>
        <taxon>Hypocreales</taxon>
        <taxon>Hypocreaceae</taxon>
        <taxon>Trichoderma</taxon>
    </lineage>
</organism>
<dbReference type="GO" id="GO:0005634">
    <property type="term" value="C:nucleus"/>
    <property type="evidence" value="ECO:0007669"/>
    <property type="project" value="TreeGrafter"/>
</dbReference>
<keyword evidence="5" id="KW-1185">Reference proteome</keyword>
<dbReference type="Pfam" id="PF05368">
    <property type="entry name" value="NmrA"/>
    <property type="match status" value="1"/>
</dbReference>
<feature type="domain" description="NmrA-like" evidence="3">
    <location>
        <begin position="5"/>
        <end position="255"/>
    </location>
</feature>
<sequence length="310" mass="33535">MAQPKRAILVTGATGRQGGATIDALLANAALENHVILGLTRSPDSDAAKQLASRGVTFVKGDLDNADLIFQAAKQALGNTESVWGVFAVQTAFGLGASDASEKRQGMALINAAEKHGVEFFVYTSTDRGVDSYNNSTTIPHYQTKHAIEHRLVEGGGSENRKMRWTILRPAGFMENFEAGFVGKIAAGAWRIATQDRQFAMIATKDIGWFAAQALLHPDEWAGRGVSLASESYTFDEANAIFKSKVGYPMPETSGLLVRVILAAVPNLGKMFRWIGTEKCGADIPALRAQHPAMLTWPEWVELHYGESPS</sequence>
<dbReference type="EMBL" id="CP075869">
    <property type="protein sequence ID" value="QYT04671.1"/>
    <property type="molecule type" value="Genomic_DNA"/>
</dbReference>
<protein>
    <submittedName>
        <fullName evidence="4">NmrA domain-containing protein</fullName>
    </submittedName>
</protein>
<proteinExistence type="inferred from homology"/>
<dbReference type="Gene3D" id="3.90.25.10">
    <property type="entry name" value="UDP-galactose 4-epimerase, domain 1"/>
    <property type="match status" value="1"/>
</dbReference>
<evidence type="ECO:0000259" key="3">
    <source>
        <dbReference type="Pfam" id="PF05368"/>
    </source>
</evidence>
<evidence type="ECO:0000256" key="1">
    <source>
        <dbReference type="ARBA" id="ARBA00006328"/>
    </source>
</evidence>
<gene>
    <name evidence="4" type="ORF">H0G86_011576</name>
</gene>